<sequence length="144" mass="16477">MSESAGTNTLGHLTKGNVIFWSGFEFYETGEKKDSLFLILTDVQNNCVLAIRATTKTEYFEKPSKIVKEFLLIQKGEEVVLPRKCVIDLNRIRELSVKKLKESWGKEIKKAGSVSDKTIHAIDKLVNSSKTIRRDWMRWILNSA</sequence>
<accession>A0A1F8DS10</accession>
<proteinExistence type="predicted"/>
<dbReference type="AlphaFoldDB" id="A0A1F8DS10"/>
<reference evidence="1 2" key="1">
    <citation type="journal article" date="2016" name="Nat. Commun.">
        <title>Thousands of microbial genomes shed light on interconnected biogeochemical processes in an aquifer system.</title>
        <authorList>
            <person name="Anantharaman K."/>
            <person name="Brown C.T."/>
            <person name="Hug L.A."/>
            <person name="Sharon I."/>
            <person name="Castelle C.J."/>
            <person name="Probst A.J."/>
            <person name="Thomas B.C."/>
            <person name="Singh A."/>
            <person name="Wilkins M.J."/>
            <person name="Karaoz U."/>
            <person name="Brodie E.L."/>
            <person name="Williams K.H."/>
            <person name="Hubbard S.S."/>
            <person name="Banfield J.F."/>
        </authorList>
    </citation>
    <scope>NUCLEOTIDE SEQUENCE [LARGE SCALE GENOMIC DNA]</scope>
</reference>
<evidence type="ECO:0008006" key="3">
    <source>
        <dbReference type="Google" id="ProtNLM"/>
    </source>
</evidence>
<dbReference type="Proteomes" id="UP000177029">
    <property type="component" value="Unassembled WGS sequence"/>
</dbReference>
<organism evidence="1 2">
    <name type="scientific">Candidatus Wolfebacteria bacterium RIFCSPHIGHO2_01_FULL_48_22</name>
    <dbReference type="NCBI Taxonomy" id="1802555"/>
    <lineage>
        <taxon>Bacteria</taxon>
        <taxon>Candidatus Wolfeibacteriota</taxon>
    </lineage>
</organism>
<evidence type="ECO:0000313" key="2">
    <source>
        <dbReference type="Proteomes" id="UP000177029"/>
    </source>
</evidence>
<comment type="caution">
    <text evidence="1">The sequence shown here is derived from an EMBL/GenBank/DDBJ whole genome shotgun (WGS) entry which is preliminary data.</text>
</comment>
<dbReference type="STRING" id="1802555.A2755_02150"/>
<dbReference type="EMBL" id="MGIP01000011">
    <property type="protein sequence ID" value="OGM91186.1"/>
    <property type="molecule type" value="Genomic_DNA"/>
</dbReference>
<gene>
    <name evidence="1" type="ORF">A2755_02150</name>
</gene>
<protein>
    <recommendedName>
        <fullName evidence="3">PemK-like protein</fullName>
    </recommendedName>
</protein>
<name>A0A1F8DS10_9BACT</name>
<evidence type="ECO:0000313" key="1">
    <source>
        <dbReference type="EMBL" id="OGM91186.1"/>
    </source>
</evidence>